<name>A0A9D8KWX6_9GAMM</name>
<sequence length="55" mass="6224">MPVPFDASRTPPSDDHDAILLEGLFQLAFSGETRGWEFEKIDEEVHARLLHAYPA</sequence>
<evidence type="ECO:0000313" key="1">
    <source>
        <dbReference type="EMBL" id="MBN8799443.1"/>
    </source>
</evidence>
<accession>A0A9D8KWX6</accession>
<gene>
    <name evidence="1" type="ORF">J0H45_08815</name>
</gene>
<proteinExistence type="predicted"/>
<evidence type="ECO:0000313" key="2">
    <source>
        <dbReference type="Proteomes" id="UP000664815"/>
    </source>
</evidence>
<organism evidence="1 2">
    <name type="scientific">Stenotrophomonas nitritireducens</name>
    <dbReference type="NCBI Taxonomy" id="83617"/>
    <lineage>
        <taxon>Bacteria</taxon>
        <taxon>Pseudomonadati</taxon>
        <taxon>Pseudomonadota</taxon>
        <taxon>Gammaproteobacteria</taxon>
        <taxon>Lysobacterales</taxon>
        <taxon>Lysobacteraceae</taxon>
        <taxon>Stenotrophomonas</taxon>
    </lineage>
</organism>
<dbReference type="Proteomes" id="UP000664815">
    <property type="component" value="Unassembled WGS sequence"/>
</dbReference>
<dbReference type="EMBL" id="JAFKMG010000817">
    <property type="protein sequence ID" value="MBN8799443.1"/>
    <property type="molecule type" value="Genomic_DNA"/>
</dbReference>
<reference evidence="1" key="1">
    <citation type="submission" date="2021-02" db="EMBL/GenBank/DDBJ databases">
        <title>Thiocyanate and organic carbon inputs drive convergent selection for specific autotrophic Afipia and Thiobacillus strains within complex microbiomes.</title>
        <authorList>
            <person name="Huddy R.J."/>
            <person name="Sachdeva R."/>
            <person name="Kadzinga F."/>
            <person name="Kantor R.S."/>
            <person name="Harrison S.T.L."/>
            <person name="Banfield J.F."/>
        </authorList>
    </citation>
    <scope>NUCLEOTIDE SEQUENCE</scope>
    <source>
        <strain evidence="1">SCN18_10_11_15_R1_P_69_7</strain>
    </source>
</reference>
<dbReference type="AlphaFoldDB" id="A0A9D8KWX6"/>
<comment type="caution">
    <text evidence="1">The sequence shown here is derived from an EMBL/GenBank/DDBJ whole genome shotgun (WGS) entry which is preliminary data.</text>
</comment>
<protein>
    <submittedName>
        <fullName evidence="1">Uncharacterized protein</fullName>
    </submittedName>
</protein>